<dbReference type="Proteomes" id="UP001470230">
    <property type="component" value="Unassembled WGS sequence"/>
</dbReference>
<dbReference type="InterPro" id="IPR016534">
    <property type="entry name" value="VPS16"/>
</dbReference>
<evidence type="ECO:0000313" key="3">
    <source>
        <dbReference type="Proteomes" id="UP001470230"/>
    </source>
</evidence>
<comment type="caution">
    <text evidence="2">The sequence shown here is derived from an EMBL/GenBank/DDBJ whole genome shotgun (WGS) entry which is preliminary data.</text>
</comment>
<accession>A0ABR2JZJ1</accession>
<protein>
    <submittedName>
        <fullName evidence="2">Vacuolar protein sorting-associated protein 16</fullName>
    </submittedName>
</protein>
<organism evidence="2 3">
    <name type="scientific">Tritrichomonas musculus</name>
    <dbReference type="NCBI Taxonomy" id="1915356"/>
    <lineage>
        <taxon>Eukaryota</taxon>
        <taxon>Metamonada</taxon>
        <taxon>Parabasalia</taxon>
        <taxon>Tritrichomonadida</taxon>
        <taxon>Tritrichomonadidae</taxon>
        <taxon>Tritrichomonas</taxon>
    </lineage>
</organism>
<proteinExistence type="predicted"/>
<evidence type="ECO:0000259" key="1">
    <source>
        <dbReference type="Pfam" id="PF04841"/>
    </source>
</evidence>
<sequence>METLLGNKSFRLKDFLKISDDWQTSTASGVNISAKKEWDITNPLTIDHFLQRYSGGTNGRIIAQYKRFLEERPEHVVTLHDHKFNTIGKCVVKEQCRDIFFYVSSTDELRVVTSSGRLFLFQGETVVSNLPILCPDLEPIEENQNEQESTPKQKRNREIINVAFWETGFVYIDRDGYVVEYQIDQSNIQAFDTNKNEEYIKNVEPQKNHRSKVLSRDLKSIGIPICFEVIPPEYTGLPNDSPYVFVVGSDKTIYILSEGNSSSVKFPGDIISMSFSPAYQLIAFIIHPNILLITPINLETLLFRLDIDEGDCLGQLSWAGNDIPVLSFDKFCLLILQSGETIKIPTTSQSLIIKQSDSCLIFTEKALYHTSLVSDTLANCFGVREYTTAETNAVKLLRAFCSYSHAQVSKMKENALKIAIKDLIEAAQQLECDITIDTNVSHSKQQVADSQTLLMTAACFGRSYLLSKQDDKNEITDEFVKATKWIRLANMFKRTLNICVSPKSLRETSTVDDCIARLCYRELFTPAFEVADELGGDKSAIVTRWCYRIVDKIGHDDKLCYKCLMHMKKSLTKNNNNIKSSPPSSSPAAPILSAFSKMRKGKDDFEENDSMNNYRSTCPLFDTAAIASGCLIRGHPKLASHIASNELNGSLVIPFFAASGLWKEALIAAANTWDSNVFVEVLKKAVISTVEVDIADAIESNYFAYSTAAKIVLCNRLHRLSENKANLINERRKSRSRSVNTTDVELAANARNKEEMVSLLCRLFNSAPRNKNTLNFYIKNKLRILNAEVVASSESSLSDSIIQQNDDDIKKTSFEHSNVHWLANQSDLMSLEIKAINLYQKLVKSIDPEKVPENCVKIFEDLKNLNLSQLTVNSLIIFAFNLNSLQKLIELSKTENCEEINPKKAVAVVANYLANNNRYSEFKKFLSKCDPPFYSCYRISAAVALHRFGVEKAIEFINGIADGKEKQTILAMLNAAVNSNPKGDVPFYQLQRDVYGTGMIATDLFRSRFI</sequence>
<dbReference type="PANTHER" id="PTHR12811">
    <property type="entry name" value="VACUOLAR PROTEIN SORTING VPS16"/>
    <property type="match status" value="1"/>
</dbReference>
<dbReference type="Pfam" id="PF04841">
    <property type="entry name" value="Vps16_N"/>
    <property type="match status" value="1"/>
</dbReference>
<dbReference type="InterPro" id="IPR006926">
    <property type="entry name" value="Vps16_N"/>
</dbReference>
<dbReference type="InterPro" id="IPR036322">
    <property type="entry name" value="WD40_repeat_dom_sf"/>
</dbReference>
<keyword evidence="3" id="KW-1185">Reference proteome</keyword>
<evidence type="ECO:0000313" key="2">
    <source>
        <dbReference type="EMBL" id="KAK8884269.1"/>
    </source>
</evidence>
<name>A0ABR2JZJ1_9EUKA</name>
<dbReference type="PANTHER" id="PTHR12811:SF0">
    <property type="entry name" value="VACUOLAR PROTEIN SORTING-ASSOCIATED PROTEIN 16 HOMOLOG"/>
    <property type="match status" value="1"/>
</dbReference>
<dbReference type="SUPFAM" id="SSF50978">
    <property type="entry name" value="WD40 repeat-like"/>
    <property type="match status" value="1"/>
</dbReference>
<feature type="domain" description="Vps16 N-terminal" evidence="1">
    <location>
        <begin position="214"/>
        <end position="472"/>
    </location>
</feature>
<gene>
    <name evidence="2" type="ORF">M9Y10_043377</name>
</gene>
<reference evidence="2 3" key="1">
    <citation type="submission" date="2024-04" db="EMBL/GenBank/DDBJ databases">
        <title>Tritrichomonas musculus Genome.</title>
        <authorList>
            <person name="Alves-Ferreira E."/>
            <person name="Grigg M."/>
            <person name="Lorenzi H."/>
            <person name="Galac M."/>
        </authorList>
    </citation>
    <scope>NUCLEOTIDE SEQUENCE [LARGE SCALE GENOMIC DNA]</scope>
    <source>
        <strain evidence="2 3">EAF2021</strain>
    </source>
</reference>
<dbReference type="EMBL" id="JAPFFF010000008">
    <property type="protein sequence ID" value="KAK8884269.1"/>
    <property type="molecule type" value="Genomic_DNA"/>
</dbReference>